<protein>
    <recommendedName>
        <fullName evidence="5">GPI ethanolamine phosphate transferase 1</fullName>
    </recommendedName>
</protein>
<evidence type="ECO:0000313" key="3">
    <source>
        <dbReference type="EMBL" id="KZP31641.1"/>
    </source>
</evidence>
<accession>A0A166UFB9</accession>
<dbReference type="EMBL" id="KV417489">
    <property type="protein sequence ID" value="KZP31641.1"/>
    <property type="molecule type" value="Genomic_DNA"/>
</dbReference>
<feature type="transmembrane region" description="Helical" evidence="2">
    <location>
        <begin position="86"/>
        <end position="107"/>
    </location>
</feature>
<evidence type="ECO:0000313" key="4">
    <source>
        <dbReference type="Proteomes" id="UP000076532"/>
    </source>
</evidence>
<dbReference type="OrthoDB" id="3358048at2759"/>
<organism evidence="3 4">
    <name type="scientific">Athelia psychrophila</name>
    <dbReference type="NCBI Taxonomy" id="1759441"/>
    <lineage>
        <taxon>Eukaryota</taxon>
        <taxon>Fungi</taxon>
        <taxon>Dikarya</taxon>
        <taxon>Basidiomycota</taxon>
        <taxon>Agaricomycotina</taxon>
        <taxon>Agaricomycetes</taxon>
        <taxon>Agaricomycetidae</taxon>
        <taxon>Atheliales</taxon>
        <taxon>Atheliaceae</taxon>
        <taxon>Athelia</taxon>
    </lineage>
</organism>
<dbReference type="AlphaFoldDB" id="A0A166UFB9"/>
<keyword evidence="2" id="KW-1133">Transmembrane helix</keyword>
<gene>
    <name evidence="3" type="ORF">FIBSPDRAFT_813947</name>
</gene>
<keyword evidence="2" id="KW-0812">Transmembrane</keyword>
<reference evidence="3 4" key="1">
    <citation type="journal article" date="2016" name="Mol. Biol. Evol.">
        <title>Comparative Genomics of Early-Diverging Mushroom-Forming Fungi Provides Insights into the Origins of Lignocellulose Decay Capabilities.</title>
        <authorList>
            <person name="Nagy L.G."/>
            <person name="Riley R."/>
            <person name="Tritt A."/>
            <person name="Adam C."/>
            <person name="Daum C."/>
            <person name="Floudas D."/>
            <person name="Sun H."/>
            <person name="Yadav J.S."/>
            <person name="Pangilinan J."/>
            <person name="Larsson K.H."/>
            <person name="Matsuura K."/>
            <person name="Barry K."/>
            <person name="Labutti K."/>
            <person name="Kuo R."/>
            <person name="Ohm R.A."/>
            <person name="Bhattacharya S.S."/>
            <person name="Shirouzu T."/>
            <person name="Yoshinaga Y."/>
            <person name="Martin F.M."/>
            <person name="Grigoriev I.V."/>
            <person name="Hibbett D.S."/>
        </authorList>
    </citation>
    <scope>NUCLEOTIDE SEQUENCE [LARGE SCALE GENOMIC DNA]</scope>
    <source>
        <strain evidence="3 4">CBS 109695</strain>
    </source>
</reference>
<evidence type="ECO:0000256" key="1">
    <source>
        <dbReference type="SAM" id="MobiDB-lite"/>
    </source>
</evidence>
<keyword evidence="4" id="KW-1185">Reference proteome</keyword>
<keyword evidence="2" id="KW-0472">Membrane</keyword>
<name>A0A166UFB9_9AGAM</name>
<sequence>MIRKRTTFKFASESEDAEDEQHILDEQEQDELIEKLKLQSRTQDKVYLYVIQAVIALSGFLHMIYLKSHTNPLLALFPISQADTPLRPTSLTILAIFIHLNLSLLTYPNHLSPINITPLPYVYLFGLCAVAPGLSLLLGRGWLTIAWWSVTGGVVWLAHTVHQTTQRREESIARLEGLRYVAPGA</sequence>
<evidence type="ECO:0000256" key="2">
    <source>
        <dbReference type="SAM" id="Phobius"/>
    </source>
</evidence>
<dbReference type="Proteomes" id="UP000076532">
    <property type="component" value="Unassembled WGS sequence"/>
</dbReference>
<evidence type="ECO:0008006" key="5">
    <source>
        <dbReference type="Google" id="ProtNLM"/>
    </source>
</evidence>
<feature type="region of interest" description="Disordered" evidence="1">
    <location>
        <begin position="1"/>
        <end position="20"/>
    </location>
</feature>
<feature type="transmembrane region" description="Helical" evidence="2">
    <location>
        <begin position="145"/>
        <end position="162"/>
    </location>
</feature>
<feature type="transmembrane region" description="Helical" evidence="2">
    <location>
        <begin position="119"/>
        <end position="139"/>
    </location>
</feature>
<proteinExistence type="predicted"/>
<feature type="transmembrane region" description="Helical" evidence="2">
    <location>
        <begin position="46"/>
        <end position="66"/>
    </location>
</feature>